<evidence type="ECO:0000256" key="1">
    <source>
        <dbReference type="SAM" id="Phobius"/>
    </source>
</evidence>
<keyword evidence="1" id="KW-0472">Membrane</keyword>
<reference evidence="2 3" key="1">
    <citation type="submission" date="2016-10" db="EMBL/GenBank/DDBJ databases">
        <authorList>
            <person name="Varghese N."/>
        </authorList>
    </citation>
    <scope>NUCLEOTIDE SEQUENCE [LARGE SCALE GENOMIC DNA]</scope>
    <source>
        <strain evidence="2 3">KA00225</strain>
    </source>
</reference>
<name>A0A2K1SVF6_GARVA</name>
<gene>
    <name evidence="2" type="ORF">BFS05_02660</name>
</gene>
<dbReference type="AlphaFoldDB" id="A0A2K1SVF6"/>
<keyword evidence="1" id="KW-1133">Transmembrane helix</keyword>
<organism evidence="2 3">
    <name type="scientific">Gardnerella vaginalis</name>
    <dbReference type="NCBI Taxonomy" id="2702"/>
    <lineage>
        <taxon>Bacteria</taxon>
        <taxon>Bacillati</taxon>
        <taxon>Actinomycetota</taxon>
        <taxon>Actinomycetes</taxon>
        <taxon>Bifidobacteriales</taxon>
        <taxon>Bifidobacteriaceae</taxon>
        <taxon>Gardnerella</taxon>
    </lineage>
</organism>
<comment type="caution">
    <text evidence="2">The sequence shown here is derived from an EMBL/GenBank/DDBJ whole genome shotgun (WGS) entry which is preliminary data.</text>
</comment>
<dbReference type="Proteomes" id="UP000236146">
    <property type="component" value="Unassembled WGS sequence"/>
</dbReference>
<evidence type="ECO:0000313" key="2">
    <source>
        <dbReference type="EMBL" id="PNS43492.1"/>
    </source>
</evidence>
<feature type="transmembrane region" description="Helical" evidence="1">
    <location>
        <begin position="133"/>
        <end position="152"/>
    </location>
</feature>
<accession>A0A2K1SVF6</accession>
<keyword evidence="1" id="KW-0812">Transmembrane</keyword>
<dbReference type="EMBL" id="MNLH01000002">
    <property type="protein sequence ID" value="PNS43492.1"/>
    <property type="molecule type" value="Genomic_DNA"/>
</dbReference>
<protein>
    <submittedName>
        <fullName evidence="2">Pilus assembly protein</fullName>
    </submittedName>
</protein>
<evidence type="ECO:0000313" key="3">
    <source>
        <dbReference type="Proteomes" id="UP000236146"/>
    </source>
</evidence>
<proteinExistence type="predicted"/>
<dbReference type="RefSeq" id="WP_103084476.1">
    <property type="nucleotide sequence ID" value="NZ_MNLH01000002.1"/>
</dbReference>
<dbReference type="OrthoDB" id="3239585at2"/>
<feature type="transmembrane region" description="Helical" evidence="1">
    <location>
        <begin position="164"/>
        <end position="184"/>
    </location>
</feature>
<sequence length="200" mass="21984">MSKTRCIEEALASLSAALSSGAQFHDVIFGAVYVEKADSDNYYSEKSYQFTSMSAEIIAKWLRARCESYSSKKNKSAIDNDINNIAYSLMAAYKLSNNLGCSMADCVDAVADSYHYQCKSEALRSEVLAMPQATITLLTALPLLTLIAGEIMGANPLLFLISSPKGWCMLTVGLFSYIAGVIWVKTMMSKSRKNMMIDNE</sequence>